<proteinExistence type="predicted"/>
<dbReference type="AlphaFoldDB" id="A0A3C1KME0"/>
<dbReference type="Gene3D" id="1.10.760.10">
    <property type="entry name" value="Cytochrome c-like domain"/>
    <property type="match status" value="2"/>
</dbReference>
<protein>
    <submittedName>
        <fullName evidence="8">Cytochrome c4</fullName>
    </submittedName>
</protein>
<feature type="domain" description="Cytochrome c" evidence="7">
    <location>
        <begin position="48"/>
        <end position="145"/>
    </location>
</feature>
<reference evidence="8 9" key="1">
    <citation type="journal article" date="2018" name="Nat. Biotechnol.">
        <title>A standardized bacterial taxonomy based on genome phylogeny substantially revises the tree of life.</title>
        <authorList>
            <person name="Parks D.H."/>
            <person name="Chuvochina M."/>
            <person name="Waite D.W."/>
            <person name="Rinke C."/>
            <person name="Skarshewski A."/>
            <person name="Chaumeil P.A."/>
            <person name="Hugenholtz P."/>
        </authorList>
    </citation>
    <scope>NUCLEOTIDE SEQUENCE [LARGE SCALE GENOMIC DNA]</scope>
    <source>
        <strain evidence="8">UBA9158</strain>
    </source>
</reference>
<feature type="non-terminal residue" evidence="8">
    <location>
        <position position="1"/>
    </location>
</feature>
<dbReference type="GO" id="GO:0020037">
    <property type="term" value="F:heme binding"/>
    <property type="evidence" value="ECO:0007669"/>
    <property type="project" value="InterPro"/>
</dbReference>
<keyword evidence="4" id="KW-0249">Electron transport</keyword>
<dbReference type="GO" id="GO:0009055">
    <property type="term" value="F:electron transfer activity"/>
    <property type="evidence" value="ECO:0007669"/>
    <property type="project" value="InterPro"/>
</dbReference>
<evidence type="ECO:0000313" key="8">
    <source>
        <dbReference type="EMBL" id="HAN27618.1"/>
    </source>
</evidence>
<dbReference type="STRING" id="1121937.GCA_000423125_02137"/>
<dbReference type="PROSITE" id="PS51007">
    <property type="entry name" value="CYTC"/>
    <property type="match status" value="1"/>
</dbReference>
<evidence type="ECO:0000256" key="3">
    <source>
        <dbReference type="ARBA" id="ARBA00022723"/>
    </source>
</evidence>
<keyword evidence="2 6" id="KW-0349">Heme</keyword>
<dbReference type="PANTHER" id="PTHR33751">
    <property type="entry name" value="CBB3-TYPE CYTOCHROME C OXIDASE SUBUNIT FIXP"/>
    <property type="match status" value="1"/>
</dbReference>
<dbReference type="InterPro" id="IPR050597">
    <property type="entry name" value="Cytochrome_c_Oxidase_Subunit"/>
</dbReference>
<evidence type="ECO:0000256" key="2">
    <source>
        <dbReference type="ARBA" id="ARBA00022617"/>
    </source>
</evidence>
<sequence>KQLMDIRDGARPIPTMAGQVDDMTDQQLADIAAYYASKAVTGNQADPALVALGEKVYRAGIAERKVAACSGCHSPNGKGNSLAGYPALHGQHPEYIAAQLRAYRKGYEDPEGRTNDGDTKIMRSNAFGLSDMEIEAVASYAAGLK</sequence>
<keyword evidence="1" id="KW-0813">Transport</keyword>
<evidence type="ECO:0000256" key="5">
    <source>
        <dbReference type="ARBA" id="ARBA00023004"/>
    </source>
</evidence>
<evidence type="ECO:0000256" key="4">
    <source>
        <dbReference type="ARBA" id="ARBA00022982"/>
    </source>
</evidence>
<evidence type="ECO:0000259" key="7">
    <source>
        <dbReference type="PROSITE" id="PS51007"/>
    </source>
</evidence>
<dbReference type="SUPFAM" id="SSF46626">
    <property type="entry name" value="Cytochrome c"/>
    <property type="match status" value="2"/>
</dbReference>
<dbReference type="PANTHER" id="PTHR33751:SF9">
    <property type="entry name" value="CYTOCHROME C4"/>
    <property type="match status" value="1"/>
</dbReference>
<gene>
    <name evidence="8" type="ORF">DCP75_07840</name>
</gene>
<dbReference type="EMBL" id="DMND01000107">
    <property type="protein sequence ID" value="HAN27618.1"/>
    <property type="molecule type" value="Genomic_DNA"/>
</dbReference>
<comment type="caution">
    <text evidence="8">The sequence shown here is derived from an EMBL/GenBank/DDBJ whole genome shotgun (WGS) entry which is preliminary data.</text>
</comment>
<organism evidence="8 9">
    <name type="scientific">Haliea salexigens</name>
    <dbReference type="NCBI Taxonomy" id="287487"/>
    <lineage>
        <taxon>Bacteria</taxon>
        <taxon>Pseudomonadati</taxon>
        <taxon>Pseudomonadota</taxon>
        <taxon>Gammaproteobacteria</taxon>
        <taxon>Cellvibrionales</taxon>
        <taxon>Halieaceae</taxon>
        <taxon>Haliea</taxon>
    </lineage>
</organism>
<keyword evidence="3 6" id="KW-0479">Metal-binding</keyword>
<evidence type="ECO:0000256" key="1">
    <source>
        <dbReference type="ARBA" id="ARBA00022448"/>
    </source>
</evidence>
<evidence type="ECO:0000313" key="9">
    <source>
        <dbReference type="Proteomes" id="UP000259273"/>
    </source>
</evidence>
<dbReference type="GO" id="GO:0046872">
    <property type="term" value="F:metal ion binding"/>
    <property type="evidence" value="ECO:0007669"/>
    <property type="project" value="UniProtKB-KW"/>
</dbReference>
<evidence type="ECO:0000256" key="6">
    <source>
        <dbReference type="PROSITE-ProRule" id="PRU00433"/>
    </source>
</evidence>
<accession>A0A3C1KME0</accession>
<name>A0A3C1KME0_9GAMM</name>
<keyword evidence="5 6" id="KW-0408">Iron</keyword>
<dbReference type="InterPro" id="IPR036909">
    <property type="entry name" value="Cyt_c-like_dom_sf"/>
</dbReference>
<dbReference type="Proteomes" id="UP000259273">
    <property type="component" value="Unassembled WGS sequence"/>
</dbReference>
<dbReference type="Pfam" id="PF00034">
    <property type="entry name" value="Cytochrom_C"/>
    <property type="match status" value="1"/>
</dbReference>
<dbReference type="InterPro" id="IPR009056">
    <property type="entry name" value="Cyt_c-like_dom"/>
</dbReference>